<dbReference type="EMBL" id="JACHFQ010000006">
    <property type="protein sequence ID" value="MBB5226657.1"/>
    <property type="molecule type" value="Genomic_DNA"/>
</dbReference>
<dbReference type="Proteomes" id="UP000518887">
    <property type="component" value="Unassembled WGS sequence"/>
</dbReference>
<keyword evidence="3" id="KW-1185">Reference proteome</keyword>
<evidence type="ECO:0000313" key="3">
    <source>
        <dbReference type="Proteomes" id="UP000518887"/>
    </source>
</evidence>
<dbReference type="InterPro" id="IPR002931">
    <property type="entry name" value="Transglutaminase-like"/>
</dbReference>
<protein>
    <submittedName>
        <fullName evidence="2">Transglutaminase-like putative cysteine protease</fullName>
    </submittedName>
</protein>
<evidence type="ECO:0000259" key="1">
    <source>
        <dbReference type="Pfam" id="PF01841"/>
    </source>
</evidence>
<dbReference type="AlphaFoldDB" id="A0A7W8GA31"/>
<name>A0A7W8GA31_9SPIR</name>
<dbReference type="GO" id="GO:0008233">
    <property type="term" value="F:peptidase activity"/>
    <property type="evidence" value="ECO:0007669"/>
    <property type="project" value="UniProtKB-KW"/>
</dbReference>
<dbReference type="SUPFAM" id="SSF54001">
    <property type="entry name" value="Cysteine proteinases"/>
    <property type="match status" value="1"/>
</dbReference>
<organism evidence="2 3">
    <name type="scientific">Treponema ruminis</name>
    <dbReference type="NCBI Taxonomy" id="744515"/>
    <lineage>
        <taxon>Bacteria</taxon>
        <taxon>Pseudomonadati</taxon>
        <taxon>Spirochaetota</taxon>
        <taxon>Spirochaetia</taxon>
        <taxon>Spirochaetales</taxon>
        <taxon>Treponemataceae</taxon>
        <taxon>Treponema</taxon>
    </lineage>
</organism>
<keyword evidence="2" id="KW-0378">Hydrolase</keyword>
<feature type="domain" description="Transglutaminase-like" evidence="1">
    <location>
        <begin position="25"/>
        <end position="132"/>
    </location>
</feature>
<keyword evidence="2" id="KW-0645">Protease</keyword>
<sequence length="191" mass="21697">MEDLSEFLRETDCIDFSNPLIVQKADELKAASSDEVDYIQRAYRFVRDEIPHSWDARLTVVSKKASDVLKNGTGICWTKSCLLAALLRANKIPSGISYQYLTRADDASDGYIIHAMNTVYISPLKKWIRLDARGNKAGVNAQFSLEKEFLAFPARSDFGEKDYRDNHTDLDARLKEILNTSGNILEVRAEW</sequence>
<comment type="caution">
    <text evidence="2">The sequence shown here is derived from an EMBL/GenBank/DDBJ whole genome shotgun (WGS) entry which is preliminary data.</text>
</comment>
<gene>
    <name evidence="2" type="ORF">HNP76_002038</name>
</gene>
<dbReference type="PANTHER" id="PTHR33490:SF3">
    <property type="entry name" value="CONSERVED INTEGRAL MEMBRANE PROTEIN"/>
    <property type="match status" value="1"/>
</dbReference>
<dbReference type="Pfam" id="PF01841">
    <property type="entry name" value="Transglut_core"/>
    <property type="match status" value="1"/>
</dbReference>
<dbReference type="InterPro" id="IPR038765">
    <property type="entry name" value="Papain-like_cys_pep_sf"/>
</dbReference>
<accession>A0A7W8GA31</accession>
<evidence type="ECO:0000313" key="2">
    <source>
        <dbReference type="EMBL" id="MBB5226657.1"/>
    </source>
</evidence>
<dbReference type="Gene3D" id="3.10.620.30">
    <property type="match status" value="1"/>
</dbReference>
<proteinExistence type="predicted"/>
<dbReference type="GO" id="GO:0006508">
    <property type="term" value="P:proteolysis"/>
    <property type="evidence" value="ECO:0007669"/>
    <property type="project" value="UniProtKB-KW"/>
</dbReference>
<dbReference type="PANTHER" id="PTHR33490">
    <property type="entry name" value="BLR5614 PROTEIN-RELATED"/>
    <property type="match status" value="1"/>
</dbReference>
<reference evidence="2 3" key="1">
    <citation type="submission" date="2020-08" db="EMBL/GenBank/DDBJ databases">
        <title>Genomic Encyclopedia of Type Strains, Phase IV (KMG-IV): sequencing the most valuable type-strain genomes for metagenomic binning, comparative biology and taxonomic classification.</title>
        <authorList>
            <person name="Goeker M."/>
        </authorList>
    </citation>
    <scope>NUCLEOTIDE SEQUENCE [LARGE SCALE GENOMIC DNA]</scope>
    <source>
        <strain evidence="2 3">DSM 103462</strain>
    </source>
</reference>
<dbReference type="RefSeq" id="WP_184660130.1">
    <property type="nucleotide sequence ID" value="NZ_CP031518.1"/>
</dbReference>